<dbReference type="KEGG" id="rta:Rta_20170"/>
<name>F5XXX5_RAMTT</name>
<evidence type="ECO:0000313" key="2">
    <source>
        <dbReference type="Proteomes" id="UP000008385"/>
    </source>
</evidence>
<gene>
    <name evidence="1" type="ordered locus">Rta_20170</name>
</gene>
<evidence type="ECO:0000313" key="1">
    <source>
        <dbReference type="EMBL" id="AEG93110.1"/>
    </source>
</evidence>
<reference evidence="1 2" key="2">
    <citation type="journal article" date="2011" name="PLoS ONE">
        <title>The Cyst-Dividing Bacterium Ramlibacter tataouinensis TTB310 Genome Reveals a Well-Stocked Toolbox for Adaptation to a Desert Environment.</title>
        <authorList>
            <person name="De Luca G."/>
            <person name="Barakat M."/>
            <person name="Ortet P."/>
            <person name="Fochesato S."/>
            <person name="Jourlin-Castelli C."/>
            <person name="Ansaldi M."/>
            <person name="Py B."/>
            <person name="Fichant G."/>
            <person name="Coutinho P.M."/>
            <person name="Voulhoux R."/>
            <person name="Bastien O."/>
            <person name="Marechal E."/>
            <person name="Henrissat B."/>
            <person name="Quentin Y."/>
            <person name="Noirot P."/>
            <person name="Filloux A."/>
            <person name="Mejean V."/>
            <person name="Dubow M.S."/>
            <person name="Barras F."/>
            <person name="Barbe V."/>
            <person name="Weissenbach J."/>
            <person name="Mihalcescu I."/>
            <person name="Vermeglio A."/>
            <person name="Achouak W."/>
            <person name="Heulin T."/>
        </authorList>
    </citation>
    <scope>NUCLEOTIDE SEQUENCE [LARGE SCALE GENOMIC DNA]</scope>
    <source>
        <strain evidence="2">ATCC BAA-407 / DSM 14655 / LMG 21543 / TTB310</strain>
    </source>
</reference>
<dbReference type="OrthoDB" id="8913295at2"/>
<dbReference type="EMBL" id="CP000245">
    <property type="protein sequence ID" value="AEG93110.1"/>
    <property type="molecule type" value="Genomic_DNA"/>
</dbReference>
<dbReference type="RefSeq" id="WP_013901342.1">
    <property type="nucleotide sequence ID" value="NC_015677.1"/>
</dbReference>
<reference evidence="2" key="1">
    <citation type="submission" date="2006-01" db="EMBL/GenBank/DDBJ databases">
        <title>Genome of the cyst-dividing bacterium Ramlibacter tataouinensis.</title>
        <authorList>
            <person name="Barakat M."/>
            <person name="Ortet P."/>
            <person name="De Luca G."/>
            <person name="Jourlin-Castelli C."/>
            <person name="Ansaldi M."/>
            <person name="Py B."/>
            <person name="Fichant G."/>
            <person name="Coutinho P."/>
            <person name="Voulhoux R."/>
            <person name="Bastien O."/>
            <person name="Roy S."/>
            <person name="Marechal E."/>
            <person name="Henrissat B."/>
            <person name="Quentin Y."/>
            <person name="Noirot P."/>
            <person name="Filloux A."/>
            <person name="Mejean V."/>
            <person name="DuBow M."/>
            <person name="Barras F."/>
            <person name="Heulin T."/>
        </authorList>
    </citation>
    <scope>NUCLEOTIDE SEQUENCE [LARGE SCALE GENOMIC DNA]</scope>
    <source>
        <strain evidence="2">ATCC BAA-407 / DSM 14655 / LMG 21543 / TTB310</strain>
    </source>
</reference>
<proteinExistence type="predicted"/>
<dbReference type="Proteomes" id="UP000008385">
    <property type="component" value="Chromosome"/>
</dbReference>
<accession>F5XXX5</accession>
<keyword evidence="2" id="KW-1185">Reference proteome</keyword>
<dbReference type="HOGENOM" id="CLU_2357697_0_0_4"/>
<protein>
    <submittedName>
        <fullName evidence="1">Uncharacterized protein</fullName>
    </submittedName>
</protein>
<organism evidence="1 2">
    <name type="scientific">Ramlibacter tataouinensis (strain ATCC BAA-407 / DSM 14655 / LMG 21543 / TTB310)</name>
    <dbReference type="NCBI Taxonomy" id="365046"/>
    <lineage>
        <taxon>Bacteria</taxon>
        <taxon>Pseudomonadati</taxon>
        <taxon>Pseudomonadota</taxon>
        <taxon>Betaproteobacteria</taxon>
        <taxon>Burkholderiales</taxon>
        <taxon>Comamonadaceae</taxon>
        <taxon>Ramlibacter</taxon>
    </lineage>
</organism>
<sequence length="96" mass="10187">MSVQVLSPVAAIGYPVAPPQREGGSIQDVVLRHLKTPAEIASVLHLREEIDLSVHAAAGPQFAVLEKKETSAVWCSASTLRAIRSARSASCPWAIS</sequence>
<dbReference type="AlphaFoldDB" id="F5XXX5"/>
<dbReference type="STRING" id="365046.Rta_20170"/>